<dbReference type="InParanoid" id="A0A2P5HGJ0"/>
<dbReference type="GO" id="GO:0020037">
    <property type="term" value="F:heme binding"/>
    <property type="evidence" value="ECO:0007669"/>
    <property type="project" value="InterPro"/>
</dbReference>
<dbReference type="GO" id="GO:0016705">
    <property type="term" value="F:oxidoreductase activity, acting on paired donors, with incorporation or reduction of molecular oxygen"/>
    <property type="evidence" value="ECO:0007669"/>
    <property type="project" value="InterPro"/>
</dbReference>
<reference evidence="9" key="1">
    <citation type="submission" date="2017-09" db="EMBL/GenBank/DDBJ databases">
        <title>Polyketide synthases of a Diaporthe helianthi virulent isolate.</title>
        <authorList>
            <person name="Baroncelli R."/>
        </authorList>
    </citation>
    <scope>NUCLEOTIDE SEQUENCE [LARGE SCALE GENOMIC DNA]</scope>
    <source>
        <strain evidence="9">7/96</strain>
    </source>
</reference>
<dbReference type="PRINTS" id="PR00463">
    <property type="entry name" value="EP450I"/>
</dbReference>
<dbReference type="Gene3D" id="1.10.630.10">
    <property type="entry name" value="Cytochrome P450"/>
    <property type="match status" value="1"/>
</dbReference>
<evidence type="ECO:0000256" key="8">
    <source>
        <dbReference type="SAM" id="Phobius"/>
    </source>
</evidence>
<proteinExistence type="predicted"/>
<comment type="caution">
    <text evidence="9">The sequence shown here is derived from an EMBL/GenBank/DDBJ whole genome shotgun (WGS) entry which is preliminary data.</text>
</comment>
<name>A0A2P5HGJ0_DIAHE</name>
<dbReference type="InterPro" id="IPR036396">
    <property type="entry name" value="Cyt_P450_sf"/>
</dbReference>
<dbReference type="EMBL" id="MAVT02002364">
    <property type="protein sequence ID" value="POS69368.1"/>
    <property type="molecule type" value="Genomic_DNA"/>
</dbReference>
<protein>
    <submittedName>
        <fullName evidence="9">VerA protein</fullName>
    </submittedName>
</protein>
<dbReference type="InterPro" id="IPR050121">
    <property type="entry name" value="Cytochrome_P450_monoxygenase"/>
</dbReference>
<evidence type="ECO:0000256" key="3">
    <source>
        <dbReference type="ARBA" id="ARBA00022617"/>
    </source>
</evidence>
<keyword evidence="8" id="KW-0812">Transmembrane</keyword>
<dbReference type="STRING" id="158607.A0A2P5HGJ0"/>
<evidence type="ECO:0000256" key="5">
    <source>
        <dbReference type="ARBA" id="ARBA00023002"/>
    </source>
</evidence>
<dbReference type="GO" id="GO:0005506">
    <property type="term" value="F:iron ion binding"/>
    <property type="evidence" value="ECO:0007669"/>
    <property type="project" value="InterPro"/>
</dbReference>
<keyword evidence="8" id="KW-1133">Transmembrane helix</keyword>
<dbReference type="PANTHER" id="PTHR24305:SF107">
    <property type="entry name" value="P450, PUTATIVE (EUROFUNG)-RELATED"/>
    <property type="match status" value="1"/>
</dbReference>
<evidence type="ECO:0000256" key="7">
    <source>
        <dbReference type="ARBA" id="ARBA00023033"/>
    </source>
</evidence>
<gene>
    <name evidence="9" type="ORF">DHEL01_v212239</name>
</gene>
<dbReference type="SUPFAM" id="SSF48264">
    <property type="entry name" value="Cytochrome P450"/>
    <property type="match status" value="1"/>
</dbReference>
<keyword evidence="7" id="KW-0503">Monooxygenase</keyword>
<keyword evidence="10" id="KW-1185">Reference proteome</keyword>
<evidence type="ECO:0000313" key="10">
    <source>
        <dbReference type="Proteomes" id="UP000094444"/>
    </source>
</evidence>
<evidence type="ECO:0000256" key="1">
    <source>
        <dbReference type="ARBA" id="ARBA00001971"/>
    </source>
</evidence>
<dbReference type="AlphaFoldDB" id="A0A2P5HGJ0"/>
<dbReference type="Pfam" id="PF00067">
    <property type="entry name" value="p450"/>
    <property type="match status" value="1"/>
</dbReference>
<keyword evidence="4" id="KW-0479">Metal-binding</keyword>
<evidence type="ECO:0000256" key="4">
    <source>
        <dbReference type="ARBA" id="ARBA00022723"/>
    </source>
</evidence>
<keyword evidence="3" id="KW-0349">Heme</keyword>
<comment type="pathway">
    <text evidence="2">Secondary metabolite biosynthesis.</text>
</comment>
<dbReference type="Proteomes" id="UP000094444">
    <property type="component" value="Unassembled WGS sequence"/>
</dbReference>
<dbReference type="OrthoDB" id="10029320at2759"/>
<evidence type="ECO:0000313" key="9">
    <source>
        <dbReference type="EMBL" id="POS69368.1"/>
    </source>
</evidence>
<dbReference type="InterPro" id="IPR002401">
    <property type="entry name" value="Cyt_P450_E_grp-I"/>
</dbReference>
<evidence type="ECO:0000256" key="6">
    <source>
        <dbReference type="ARBA" id="ARBA00023004"/>
    </source>
</evidence>
<keyword evidence="6" id="KW-0408">Iron</keyword>
<dbReference type="PANTHER" id="PTHR24305">
    <property type="entry name" value="CYTOCHROME P450"/>
    <property type="match status" value="1"/>
</dbReference>
<organism evidence="9 10">
    <name type="scientific">Diaporthe helianthi</name>
    <dbReference type="NCBI Taxonomy" id="158607"/>
    <lineage>
        <taxon>Eukaryota</taxon>
        <taxon>Fungi</taxon>
        <taxon>Dikarya</taxon>
        <taxon>Ascomycota</taxon>
        <taxon>Pezizomycotina</taxon>
        <taxon>Sordariomycetes</taxon>
        <taxon>Sordariomycetidae</taxon>
        <taxon>Diaporthales</taxon>
        <taxon>Diaporthaceae</taxon>
        <taxon>Diaporthe</taxon>
    </lineage>
</organism>
<dbReference type="InterPro" id="IPR001128">
    <property type="entry name" value="Cyt_P450"/>
</dbReference>
<dbReference type="PRINTS" id="PR00385">
    <property type="entry name" value="P450"/>
</dbReference>
<comment type="cofactor">
    <cofactor evidence="1">
        <name>heme</name>
        <dbReference type="ChEBI" id="CHEBI:30413"/>
    </cofactor>
</comment>
<feature type="transmembrane region" description="Helical" evidence="8">
    <location>
        <begin position="12"/>
        <end position="33"/>
    </location>
</feature>
<keyword evidence="5" id="KW-0560">Oxidoreductase</keyword>
<accession>A0A2P5HGJ0</accession>
<sequence length="510" mass="57896">MWYLLESRSWKAGGLLLWAAGGILCYVLAKFVYQTLRIRLKHRQLAASGIPMLPHSWLLGHLPIVAQLKNDMPPDISFIAFHGWLANNVKKYFPELEQVPPVVYLDMWPFLKAPVVVVFDVDASANFMANRSLQKHSITRDFLRPLTGGLDILSSFGEPWKKWRSTFNPGFSPRNVVLMIPELLEEMLTFADNLEKSAGPGGSWGPMFQMQTETTHLTLDVIFRACVGKRLHEQTSPDGTPLKHALLDQIHLMESGGDVARSLLNVGRMPWHKWAIDRNNRVMEDQFLPDVKRSLGLGGSASHKTTLLNQALKHIEEETGQKLESVGTLDKESYRALMSNLKVLMLAGFETTSAILCWIFKELQDNPDCMAKVREEHDKFLGPDPDKAAEILRESPQLLNSLPYTQAVVRETLRLYPLTFAIREGTPEYFLTVPGSPTQYPTDGFGIWDAIGWTQRNPALWQRANDFVPERWLRACIGQELTMVEAKLVLVMCARKFDVEEAWAEWDAKQ</sequence>
<evidence type="ECO:0000256" key="2">
    <source>
        <dbReference type="ARBA" id="ARBA00005179"/>
    </source>
</evidence>
<keyword evidence="8" id="KW-0472">Membrane</keyword>
<dbReference type="GO" id="GO:0004497">
    <property type="term" value="F:monooxygenase activity"/>
    <property type="evidence" value="ECO:0007669"/>
    <property type="project" value="UniProtKB-KW"/>
</dbReference>